<feature type="transmembrane region" description="Helical" evidence="7">
    <location>
        <begin position="6"/>
        <end position="26"/>
    </location>
</feature>
<keyword evidence="5 7" id="KW-1133">Transmembrane helix</keyword>
<comment type="similarity">
    <text evidence="2">Belongs to the monovalent cation:proton antiporter 2 (CPA2) transporter (TC 2.A.37) family.</text>
</comment>
<accession>A0A0M6YB06</accession>
<dbReference type="Pfam" id="PF00999">
    <property type="entry name" value="Na_H_Exchanger"/>
    <property type="match status" value="1"/>
</dbReference>
<reference evidence="10" key="1">
    <citation type="submission" date="2015-07" db="EMBL/GenBank/DDBJ databases">
        <authorList>
            <person name="Rodrigo-Torres Lidia"/>
            <person name="Arahal R.David."/>
        </authorList>
    </citation>
    <scope>NUCLEOTIDE SEQUENCE [LARGE SCALE GENOMIC DNA]</scope>
    <source>
        <strain evidence="10">CECT 4801</strain>
    </source>
</reference>
<evidence type="ECO:0000256" key="4">
    <source>
        <dbReference type="ARBA" id="ARBA00022692"/>
    </source>
</evidence>
<evidence type="ECO:0000313" key="10">
    <source>
        <dbReference type="Proteomes" id="UP000048926"/>
    </source>
</evidence>
<evidence type="ECO:0000256" key="2">
    <source>
        <dbReference type="ARBA" id="ARBA00005551"/>
    </source>
</evidence>
<dbReference type="RefSeq" id="WP_055661305.1">
    <property type="nucleotide sequence ID" value="NZ_CXST01000006.1"/>
</dbReference>
<dbReference type="InterPro" id="IPR006153">
    <property type="entry name" value="Cation/H_exchanger_TM"/>
</dbReference>
<keyword evidence="3" id="KW-0813">Transport</keyword>
<protein>
    <submittedName>
        <fullName evidence="9">K(+)/H(+) antiporter</fullName>
    </submittedName>
</protein>
<name>A0A0M6YB06_9HYPH</name>
<feature type="transmembrane region" description="Helical" evidence="7">
    <location>
        <begin position="291"/>
        <end position="317"/>
    </location>
</feature>
<feature type="transmembrane region" description="Helical" evidence="7">
    <location>
        <begin position="150"/>
        <end position="169"/>
    </location>
</feature>
<feature type="transmembrane region" description="Helical" evidence="7">
    <location>
        <begin position="357"/>
        <end position="374"/>
    </location>
</feature>
<keyword evidence="10" id="KW-1185">Reference proteome</keyword>
<dbReference type="AlphaFoldDB" id="A0A0M6YB06"/>
<evidence type="ECO:0000259" key="8">
    <source>
        <dbReference type="Pfam" id="PF00999"/>
    </source>
</evidence>
<keyword evidence="4 7" id="KW-0812">Transmembrane</keyword>
<dbReference type="OrthoDB" id="9781411at2"/>
<evidence type="ECO:0000256" key="5">
    <source>
        <dbReference type="ARBA" id="ARBA00022989"/>
    </source>
</evidence>
<organism evidence="9 10">
    <name type="scientific">Roseibium aggregatum</name>
    <dbReference type="NCBI Taxonomy" id="187304"/>
    <lineage>
        <taxon>Bacteria</taxon>
        <taxon>Pseudomonadati</taxon>
        <taxon>Pseudomonadota</taxon>
        <taxon>Alphaproteobacteria</taxon>
        <taxon>Hyphomicrobiales</taxon>
        <taxon>Stappiaceae</taxon>
        <taxon>Roseibium</taxon>
    </lineage>
</organism>
<feature type="domain" description="Cation/H+ exchanger transmembrane" evidence="8">
    <location>
        <begin position="18"/>
        <end position="368"/>
    </location>
</feature>
<gene>
    <name evidence="9" type="primary">kefC_3</name>
    <name evidence="9" type="ORF">LAL4801_05724</name>
</gene>
<proteinExistence type="inferred from homology"/>
<feature type="transmembrane region" description="Helical" evidence="7">
    <location>
        <begin position="88"/>
        <end position="111"/>
    </location>
</feature>
<feature type="transmembrane region" description="Helical" evidence="7">
    <location>
        <begin position="117"/>
        <end position="138"/>
    </location>
</feature>
<dbReference type="GO" id="GO:0016020">
    <property type="term" value="C:membrane"/>
    <property type="evidence" value="ECO:0007669"/>
    <property type="project" value="UniProtKB-SubCell"/>
</dbReference>
<dbReference type="InterPro" id="IPR038770">
    <property type="entry name" value="Na+/solute_symporter_sf"/>
</dbReference>
<evidence type="ECO:0000313" key="9">
    <source>
        <dbReference type="EMBL" id="CTQ47262.1"/>
    </source>
</evidence>
<dbReference type="PANTHER" id="PTHR42751">
    <property type="entry name" value="SODIUM/HYDROGEN EXCHANGER FAMILY/TRKA DOMAIN PROTEIN"/>
    <property type="match status" value="1"/>
</dbReference>
<evidence type="ECO:0000256" key="1">
    <source>
        <dbReference type="ARBA" id="ARBA00004141"/>
    </source>
</evidence>
<dbReference type="GO" id="GO:1902600">
    <property type="term" value="P:proton transmembrane transport"/>
    <property type="evidence" value="ECO:0007669"/>
    <property type="project" value="InterPro"/>
</dbReference>
<feature type="transmembrane region" description="Helical" evidence="7">
    <location>
        <begin position="329"/>
        <end position="351"/>
    </location>
</feature>
<dbReference type="Gene3D" id="1.20.1530.20">
    <property type="match status" value="1"/>
</dbReference>
<keyword evidence="6 7" id="KW-0472">Membrane</keyword>
<dbReference type="PANTHER" id="PTHR42751:SF3">
    <property type="entry name" value="SODIUM_GLUTAMATE SYMPORTER"/>
    <property type="match status" value="1"/>
</dbReference>
<dbReference type="EMBL" id="CXST01000006">
    <property type="protein sequence ID" value="CTQ47262.1"/>
    <property type="molecule type" value="Genomic_DNA"/>
</dbReference>
<evidence type="ECO:0000256" key="3">
    <source>
        <dbReference type="ARBA" id="ARBA00022448"/>
    </source>
</evidence>
<feature type="transmembrane region" description="Helical" evidence="7">
    <location>
        <begin position="217"/>
        <end position="236"/>
    </location>
</feature>
<dbReference type="Proteomes" id="UP000048926">
    <property type="component" value="Unassembled WGS sequence"/>
</dbReference>
<sequence>MHATTGLLEISALLVGGAFVAVAVCARFGLPTIAGYLIAGILVGPFGFQLVADGEDLAIFGEIGVILLLFTLGLEFSLAKLIEMRRHIFGVGASQVAITAALTSVLLATLLSMPMTAAVLIGGAVAMSSTALCLKTLSGVGALSTQQGRIAIAVLLFQDLAAVALLVFHDAALGSSIGDGAVRFLIGLIALGAALLLARAALQALARWIASTGDTELAQLLALSIALLTAIMAVALGLSPAIGAFAAGMMISEGDARNVVEKEIRPFRDLLVGIFFISIGTQLQLGGSIDIWLAALGWLVFLVFGKAILVNLILRFFGETKEISWRAGWILAHGGEFGLMLVSVAMASGLVPPDVGTPLLLALGISMLMAAQIVKSAAKEN</sequence>
<feature type="transmembrane region" description="Helical" evidence="7">
    <location>
        <begin position="33"/>
        <end position="51"/>
    </location>
</feature>
<dbReference type="GO" id="GO:0015297">
    <property type="term" value="F:antiporter activity"/>
    <property type="evidence" value="ECO:0007669"/>
    <property type="project" value="InterPro"/>
</dbReference>
<feature type="transmembrane region" description="Helical" evidence="7">
    <location>
        <begin position="57"/>
        <end position="76"/>
    </location>
</feature>
<feature type="transmembrane region" description="Helical" evidence="7">
    <location>
        <begin position="181"/>
        <end position="205"/>
    </location>
</feature>
<comment type="subcellular location">
    <subcellularLocation>
        <location evidence="1">Membrane</location>
        <topology evidence="1">Multi-pass membrane protein</topology>
    </subcellularLocation>
</comment>
<evidence type="ECO:0000256" key="7">
    <source>
        <dbReference type="SAM" id="Phobius"/>
    </source>
</evidence>
<evidence type="ECO:0000256" key="6">
    <source>
        <dbReference type="ARBA" id="ARBA00023136"/>
    </source>
</evidence>